<reference evidence="2 3" key="2">
    <citation type="journal article" date="1996" name="DNA Res.">
        <title>Sequence analysis of the genome of the unicellular cyanobacterium Synechocystis sp. strain PCC6803. II. Sequence determination of the entire genome and assignment of potential protein-coding regions.</title>
        <authorList>
            <person name="Kaneko T."/>
            <person name="Sato S."/>
            <person name="Kotani H."/>
            <person name="Tanaka A."/>
            <person name="Asamizu E."/>
            <person name="Nakamura Y."/>
            <person name="Miyajima N."/>
            <person name="Hirosawa M."/>
            <person name="Sugiura M."/>
            <person name="Sasamoto S."/>
            <person name="Kimura T."/>
            <person name="Hosouchi T."/>
            <person name="Matsuno A."/>
            <person name="Muraki A."/>
            <person name="Nakazaki N."/>
            <person name="Naruo K."/>
            <person name="Okumura S."/>
            <person name="Shimpo S."/>
            <person name="Takeuchi C."/>
            <person name="Wada T."/>
            <person name="Watanabe A."/>
            <person name="Yamada M."/>
            <person name="Yasuda M."/>
            <person name="Tabata S."/>
        </authorList>
    </citation>
    <scope>NUCLEOTIDE SEQUENCE [LARGE SCALE GENOMIC DNA]</scope>
    <source>
        <strain evidence="3">ATCC 27184 / PCC 6803 / Kazusa</strain>
    </source>
</reference>
<dbReference type="eggNOG" id="COG1714">
    <property type="taxonomic scope" value="Bacteria"/>
</dbReference>
<dbReference type="AlphaFoldDB" id="P73216"/>
<keyword evidence="1" id="KW-1133">Transmembrane helix</keyword>
<dbReference type="EMBL" id="BA000022">
    <property type="protein sequence ID" value="BAA17243.1"/>
    <property type="molecule type" value="Genomic_DNA"/>
</dbReference>
<evidence type="ECO:0000256" key="1">
    <source>
        <dbReference type="SAM" id="Phobius"/>
    </source>
</evidence>
<feature type="transmembrane region" description="Helical" evidence="1">
    <location>
        <begin position="41"/>
        <end position="62"/>
    </location>
</feature>
<dbReference type="PIR" id="S75329">
    <property type="entry name" value="S75329"/>
</dbReference>
<proteinExistence type="predicted"/>
<reference evidence="2 3" key="1">
    <citation type="journal article" date="1995" name="DNA Res.">
        <title>Sequence analysis of the genome of the unicellular cyanobacterium Synechocystis sp. strain PCC6803. I. Sequence features in the 1 Mb region from map positions 64% to 92% of the genome.</title>
        <authorList>
            <person name="Kaneko T."/>
            <person name="Tanaka A."/>
            <person name="Sato S."/>
            <person name="Kotani H."/>
            <person name="Sazuka T."/>
            <person name="Miyajima N."/>
            <person name="Sugiura M."/>
            <person name="Tabata S."/>
        </authorList>
    </citation>
    <scope>NUCLEOTIDE SEQUENCE [LARGE SCALE GENOMIC DNA]</scope>
    <source>
        <strain evidence="3">ATCC 27184 / PCC 6803 / Kazusa</strain>
    </source>
</reference>
<dbReference type="KEGG" id="syn:sll1571"/>
<feature type="transmembrane region" description="Helical" evidence="1">
    <location>
        <begin position="269"/>
        <end position="292"/>
    </location>
</feature>
<dbReference type="EnsemblBacteria" id="BAA17243">
    <property type="protein sequence ID" value="BAA17243"/>
    <property type="gene ID" value="BAA17243"/>
</dbReference>
<gene>
    <name evidence="2" type="ordered locus">sll1571</name>
</gene>
<keyword evidence="3" id="KW-1185">Reference proteome</keyword>
<feature type="transmembrane region" description="Helical" evidence="1">
    <location>
        <begin position="168"/>
        <end position="190"/>
    </location>
</feature>
<evidence type="ECO:0000313" key="2">
    <source>
        <dbReference type="EMBL" id="BAA17243.1"/>
    </source>
</evidence>
<organism evidence="2 3">
    <name type="scientific">Synechocystis sp. (strain ATCC 27184 / PCC 6803 / Kazusa)</name>
    <dbReference type="NCBI Taxonomy" id="1111708"/>
    <lineage>
        <taxon>Bacteria</taxon>
        <taxon>Bacillati</taxon>
        <taxon>Cyanobacteriota</taxon>
        <taxon>Cyanophyceae</taxon>
        <taxon>Synechococcales</taxon>
        <taxon>Merismopediaceae</taxon>
        <taxon>Synechocystis</taxon>
    </lineage>
</organism>
<dbReference type="STRING" id="1148.gene:10498106"/>
<protein>
    <submittedName>
        <fullName evidence="2">Sll1571 protein</fullName>
    </submittedName>
</protein>
<evidence type="ECO:0000313" key="3">
    <source>
        <dbReference type="Proteomes" id="UP000001425"/>
    </source>
</evidence>
<sequence length="313" mass="34535">MSNQPSPGGLIKLSVGDVVSGGLRVYRDHFKSYLWLAGQSYLWLLIPFAITGLVMLAIAGLAAVMEPIAVGGIIVLAIAVLLVPWGYCLGKLLATQGVLARLVFFEVGEQPETVAAAKIQLMPRFWRFLWVSLLASLVFFLFFIPILLGYGIIIGLFTFIFMGDNPDVVTILLSGLLTIVWTLVSLYVYIWIFARLALVDVCLALEPTLSPLNAISRSWSLTKGYVLSLQLIFFLAFLITLPLSMFTNIGSLTTIILDIEPTWGSVIDIPLGIIVSVLIVPFWQAIKALVYYDLRTRKEGLNLSLDLPTMDSF</sequence>
<dbReference type="PaxDb" id="1148-1652320"/>
<dbReference type="InParanoid" id="P73216"/>
<keyword evidence="1" id="KW-0812">Transmembrane</keyword>
<name>P73216_SYNY3</name>
<keyword evidence="1" id="KW-0472">Membrane</keyword>
<feature type="transmembrane region" description="Helical" evidence="1">
    <location>
        <begin position="68"/>
        <end position="89"/>
    </location>
</feature>
<accession>P73216</accession>
<feature type="transmembrane region" description="Helical" evidence="1">
    <location>
        <begin position="225"/>
        <end position="249"/>
    </location>
</feature>
<feature type="transmembrane region" description="Helical" evidence="1">
    <location>
        <begin position="129"/>
        <end position="162"/>
    </location>
</feature>
<dbReference type="Proteomes" id="UP000001425">
    <property type="component" value="Chromosome"/>
</dbReference>